<dbReference type="InterPro" id="IPR036607">
    <property type="entry name" value="PRKCSH"/>
</dbReference>
<gene>
    <name evidence="8" type="ORF">NESM_000183600</name>
</gene>
<feature type="domain" description="MRH" evidence="7">
    <location>
        <begin position="382"/>
        <end position="492"/>
    </location>
</feature>
<evidence type="ECO:0000256" key="6">
    <source>
        <dbReference type="SAM" id="SignalP"/>
    </source>
</evidence>
<dbReference type="PANTHER" id="PTHR12630">
    <property type="entry name" value="N-LINKED OLIGOSACCHARIDE PROCESSING"/>
    <property type="match status" value="1"/>
</dbReference>
<dbReference type="Pfam" id="PF13015">
    <property type="entry name" value="PRKCSH_1"/>
    <property type="match status" value="1"/>
</dbReference>
<dbReference type="InterPro" id="IPR039794">
    <property type="entry name" value="Gtb1-like"/>
</dbReference>
<reference evidence="8 9" key="1">
    <citation type="journal article" date="2021" name="MBio">
        <title>A New Model Trypanosomatid, Novymonas esmeraldas: Genomic Perception of Its 'Candidatus Pandoraea novymonadis' Endosymbiont.</title>
        <authorList>
            <person name="Zakharova A."/>
            <person name="Saura A."/>
            <person name="Butenko A."/>
            <person name="Podesvova L."/>
            <person name="Warmusova S."/>
            <person name="Kostygov A.Y."/>
            <person name="Nenarokova A."/>
            <person name="Lukes J."/>
            <person name="Opperdoes F.R."/>
            <person name="Yurchenko V."/>
        </authorList>
    </citation>
    <scope>NUCLEOTIDE SEQUENCE [LARGE SCALE GENOMIC DNA]</scope>
    <source>
        <strain evidence="8 9">E262AT.01</strain>
    </source>
</reference>
<dbReference type="SUPFAM" id="SSF50911">
    <property type="entry name" value="Mannose 6-phosphate receptor domain"/>
    <property type="match status" value="1"/>
</dbReference>
<name>A0AAW0F3V1_9TRYP</name>
<dbReference type="PROSITE" id="PS51914">
    <property type="entry name" value="MRH"/>
    <property type="match status" value="1"/>
</dbReference>
<feature type="signal peptide" evidence="6">
    <location>
        <begin position="1"/>
        <end position="23"/>
    </location>
</feature>
<keyword evidence="4" id="KW-1015">Disulfide bond</keyword>
<evidence type="ECO:0000256" key="3">
    <source>
        <dbReference type="ARBA" id="ARBA00022824"/>
    </source>
</evidence>
<keyword evidence="2 6" id="KW-0732">Signal</keyword>
<dbReference type="Pfam" id="PF12999">
    <property type="entry name" value="PRKCSH-like"/>
    <property type="match status" value="1"/>
</dbReference>
<keyword evidence="9" id="KW-1185">Reference proteome</keyword>
<dbReference type="InterPro" id="IPR009011">
    <property type="entry name" value="Man6P_isomerase_rcpt-bd_dom_sf"/>
</dbReference>
<dbReference type="SUPFAM" id="SSF57424">
    <property type="entry name" value="LDL receptor-like module"/>
    <property type="match status" value="2"/>
</dbReference>
<sequence>MKATGWLLCVVALLCASCTPLHASILGLQKEHAAHFSAAKDAGVFRCLDGSATVPFSAVNDEICDCPDGSDEPGTSACSLFRGGAVLQLPPAWKFQCTNAGHFSQAFPHSRVNDGICDCCDGSDETGSLTECPNRCVEETGRLAQKQEVEQERMKTASENKALMRAAALQRRDDAAKAAALQEAEHAELLASLPALRERNAAALEAQRVRLAELQVKWEAWEAGREEREAAEDAPSCVRWRQTGNCVATGPRESELDQPCSSKIASGHSGYCECTAFPEESADHDEGEWEESTRIVTYNFSCGHPELRCSRVCAQRGSTDDIPAEEEPQNPADFSLPEAREAGEALARHENRLAEVAKSKEKLQKLLSSPTVTTEELLRTLENTEFTIKFHEYTYALSMFNAVHQRNEWEKDGGTLLGSWKSFAENTYAMWAKDEYDLSHMIYDNGARCWNGAVRAVEVHVVCGPENRLAQVEEPSLCSYRFGFETPAVCDD</sequence>
<protein>
    <recommendedName>
        <fullName evidence="1">Glucosidase 2 subunit beta</fullName>
    </recommendedName>
</protein>
<keyword evidence="3" id="KW-0256">Endoplasmic reticulum</keyword>
<evidence type="ECO:0000259" key="7">
    <source>
        <dbReference type="PROSITE" id="PS51914"/>
    </source>
</evidence>
<proteinExistence type="predicted"/>
<dbReference type="Proteomes" id="UP001430356">
    <property type="component" value="Unassembled WGS sequence"/>
</dbReference>
<dbReference type="InterPro" id="IPR036055">
    <property type="entry name" value="LDL_receptor-like_sf"/>
</dbReference>
<evidence type="ECO:0000313" key="9">
    <source>
        <dbReference type="Proteomes" id="UP001430356"/>
    </source>
</evidence>
<comment type="caution">
    <text evidence="8">The sequence shown here is derived from an EMBL/GenBank/DDBJ whole genome shotgun (WGS) entry which is preliminary data.</text>
</comment>
<evidence type="ECO:0000256" key="4">
    <source>
        <dbReference type="ARBA" id="ARBA00023157"/>
    </source>
</evidence>
<dbReference type="Gene3D" id="2.70.130.10">
    <property type="entry name" value="Mannose-6-phosphate receptor binding domain"/>
    <property type="match status" value="1"/>
</dbReference>
<accession>A0AAW0F3V1</accession>
<dbReference type="InterPro" id="IPR028146">
    <property type="entry name" value="PRKCSH_N"/>
</dbReference>
<evidence type="ECO:0000313" key="8">
    <source>
        <dbReference type="EMBL" id="KAK7201220.1"/>
    </source>
</evidence>
<organism evidence="8 9">
    <name type="scientific">Novymonas esmeraldas</name>
    <dbReference type="NCBI Taxonomy" id="1808958"/>
    <lineage>
        <taxon>Eukaryota</taxon>
        <taxon>Discoba</taxon>
        <taxon>Euglenozoa</taxon>
        <taxon>Kinetoplastea</taxon>
        <taxon>Metakinetoplastina</taxon>
        <taxon>Trypanosomatida</taxon>
        <taxon>Trypanosomatidae</taxon>
        <taxon>Novymonas</taxon>
    </lineage>
</organism>
<keyword evidence="5" id="KW-0175">Coiled coil</keyword>
<dbReference type="GO" id="GO:0006491">
    <property type="term" value="P:N-glycan processing"/>
    <property type="evidence" value="ECO:0007669"/>
    <property type="project" value="TreeGrafter"/>
</dbReference>
<dbReference type="PANTHER" id="PTHR12630:SF1">
    <property type="entry name" value="GLUCOSIDASE 2 SUBUNIT BETA"/>
    <property type="match status" value="1"/>
</dbReference>
<evidence type="ECO:0000256" key="1">
    <source>
        <dbReference type="ARBA" id="ARBA00022387"/>
    </source>
</evidence>
<evidence type="ECO:0000256" key="2">
    <source>
        <dbReference type="ARBA" id="ARBA00022729"/>
    </source>
</evidence>
<dbReference type="InterPro" id="IPR044865">
    <property type="entry name" value="MRH_dom"/>
</dbReference>
<dbReference type="GO" id="GO:0017177">
    <property type="term" value="C:glucosidase II complex"/>
    <property type="evidence" value="ECO:0007669"/>
    <property type="project" value="TreeGrafter"/>
</dbReference>
<dbReference type="EMBL" id="JAECZO010000012">
    <property type="protein sequence ID" value="KAK7201220.1"/>
    <property type="molecule type" value="Genomic_DNA"/>
</dbReference>
<dbReference type="AlphaFoldDB" id="A0AAW0F3V1"/>
<feature type="coiled-coil region" evidence="5">
    <location>
        <begin position="339"/>
        <end position="366"/>
    </location>
</feature>
<feature type="chain" id="PRO_5043687604" description="Glucosidase 2 subunit beta" evidence="6">
    <location>
        <begin position="24"/>
        <end position="492"/>
    </location>
</feature>
<evidence type="ECO:0000256" key="5">
    <source>
        <dbReference type="SAM" id="Coils"/>
    </source>
</evidence>